<protein>
    <recommendedName>
        <fullName evidence="3 6">DNA replication complex GINS protein SLD5</fullName>
    </recommendedName>
</protein>
<evidence type="ECO:0000313" key="12">
    <source>
        <dbReference type="RefSeq" id="XP_022249562.1"/>
    </source>
</evidence>
<dbReference type="InterPro" id="IPR036224">
    <property type="entry name" value="GINS_bundle-like_dom_sf"/>
</dbReference>
<dbReference type="SUPFAM" id="SSF160059">
    <property type="entry name" value="PriA/YqbF domain"/>
    <property type="match status" value="1"/>
</dbReference>
<evidence type="ECO:0000256" key="1">
    <source>
        <dbReference type="ARBA" id="ARBA00004123"/>
    </source>
</evidence>
<reference evidence="10 11" key="1">
    <citation type="submission" date="2025-05" db="UniProtKB">
        <authorList>
            <consortium name="RefSeq"/>
        </authorList>
    </citation>
    <scope>IDENTIFICATION</scope>
    <source>
        <tissue evidence="10 11">Muscle</tissue>
    </source>
</reference>
<dbReference type="Pfam" id="PF16922">
    <property type="entry name" value="SLD5_C"/>
    <property type="match status" value="1"/>
</dbReference>
<comment type="function">
    <text evidence="6">The GINS complex plays an essential role in the initiation of DNA replication.</text>
</comment>
<keyword evidence="4 6" id="KW-0235">DNA replication</keyword>
<dbReference type="PANTHER" id="PTHR21206">
    <property type="entry name" value="SLD5 PROTEIN"/>
    <property type="match status" value="1"/>
</dbReference>
<feature type="domain" description="DNA replication complex GINS protein SLD5 C-terminal" evidence="8">
    <location>
        <begin position="168"/>
        <end position="227"/>
    </location>
</feature>
<dbReference type="PANTHER" id="PTHR21206:SF0">
    <property type="entry name" value="DNA REPLICATION COMPLEX GINS PROTEIN SLD5"/>
    <property type="match status" value="1"/>
</dbReference>
<dbReference type="InterPro" id="IPR021151">
    <property type="entry name" value="GINS_A"/>
</dbReference>
<dbReference type="InterPro" id="IPR008591">
    <property type="entry name" value="GINS_Sld5"/>
</dbReference>
<comment type="similarity">
    <text evidence="2 6">Belongs to the GINS4/SLD5 family.</text>
</comment>
<dbReference type="SUPFAM" id="SSF158573">
    <property type="entry name" value="GINS helical bundle-like"/>
    <property type="match status" value="1"/>
</dbReference>
<evidence type="ECO:0000256" key="6">
    <source>
        <dbReference type="PIRNR" id="PIRNR007764"/>
    </source>
</evidence>
<organism evidence="9 12">
    <name type="scientific">Limulus polyphemus</name>
    <name type="common">Atlantic horseshoe crab</name>
    <dbReference type="NCBI Taxonomy" id="6850"/>
    <lineage>
        <taxon>Eukaryota</taxon>
        <taxon>Metazoa</taxon>
        <taxon>Ecdysozoa</taxon>
        <taxon>Arthropoda</taxon>
        <taxon>Chelicerata</taxon>
        <taxon>Merostomata</taxon>
        <taxon>Xiphosura</taxon>
        <taxon>Limulidae</taxon>
        <taxon>Limulus</taxon>
    </lineage>
</organism>
<evidence type="ECO:0000313" key="9">
    <source>
        <dbReference type="Proteomes" id="UP000694941"/>
    </source>
</evidence>
<evidence type="ECO:0000256" key="5">
    <source>
        <dbReference type="ARBA" id="ARBA00023242"/>
    </source>
</evidence>
<dbReference type="Gene3D" id="1.20.58.1030">
    <property type="match status" value="1"/>
</dbReference>
<dbReference type="Pfam" id="PF05916">
    <property type="entry name" value="Sld5"/>
    <property type="match status" value="1"/>
</dbReference>
<evidence type="ECO:0000313" key="10">
    <source>
        <dbReference type="RefSeq" id="XP_013781603.2"/>
    </source>
</evidence>
<evidence type="ECO:0000256" key="3">
    <source>
        <dbReference type="ARBA" id="ARBA00014804"/>
    </source>
</evidence>
<gene>
    <name evidence="10 11 12" type="primary">LOC106465913</name>
</gene>
<evidence type="ECO:0000259" key="7">
    <source>
        <dbReference type="Pfam" id="PF05916"/>
    </source>
</evidence>
<dbReference type="PIRSF" id="PIRSF007764">
    <property type="entry name" value="Sld5"/>
    <property type="match status" value="1"/>
</dbReference>
<keyword evidence="9" id="KW-1185">Reference proteome</keyword>
<dbReference type="RefSeq" id="XP_013781603.2">
    <property type="nucleotide sequence ID" value="XM_013926149.2"/>
</dbReference>
<dbReference type="Gene3D" id="3.40.5.60">
    <property type="match status" value="1"/>
</dbReference>
<dbReference type="Proteomes" id="UP000694941">
    <property type="component" value="Unplaced"/>
</dbReference>
<dbReference type="GeneID" id="106465913"/>
<dbReference type="RefSeq" id="XP_022249562.1">
    <property type="nucleotide sequence ID" value="XM_022393854.1"/>
</dbReference>
<dbReference type="InterPro" id="IPR038749">
    <property type="entry name" value="Sld5_GINS_A"/>
</dbReference>
<dbReference type="InterPro" id="IPR031633">
    <property type="entry name" value="SLD5_C"/>
</dbReference>
<evidence type="ECO:0000259" key="8">
    <source>
        <dbReference type="Pfam" id="PF16922"/>
    </source>
</evidence>
<dbReference type="RefSeq" id="XP_022249561.1">
    <property type="nucleotide sequence ID" value="XM_022393853.1"/>
</dbReference>
<accession>A0ABM1T106</accession>
<evidence type="ECO:0000313" key="11">
    <source>
        <dbReference type="RefSeq" id="XP_022249561.1"/>
    </source>
</evidence>
<comment type="subcellular location">
    <subcellularLocation>
        <location evidence="1 6">Nucleus</location>
    </subcellularLocation>
</comment>
<dbReference type="CDD" id="cd21692">
    <property type="entry name" value="GINS_B_Sld5"/>
    <property type="match status" value="1"/>
</dbReference>
<evidence type="ECO:0000256" key="2">
    <source>
        <dbReference type="ARBA" id="ARBA00008187"/>
    </source>
</evidence>
<dbReference type="CDD" id="cd11711">
    <property type="entry name" value="GINS_A_Sld5"/>
    <property type="match status" value="1"/>
</dbReference>
<sequence>MAGDYETHAQEEILHSDEDETELTTPIEVLQKLEEAWLNEKFAPELLPYKGELVDCMLDQLQHMDQNLRRVKPGDFRIIIHKMELDRIQFVLNSYLRIRLEKIERFGAYLLNLEAQEEAENIELMSPEEKLFAQQYVGNIEGYLHDTILQHMPPNMEHFQLASVGSKPNLDSYVFFKVLKDTPSLVVEEGASETRESDIIDLEAGSQHIIRYRPVYRLLQNGTVKLI</sequence>
<evidence type="ECO:0000256" key="4">
    <source>
        <dbReference type="ARBA" id="ARBA00022705"/>
    </source>
</evidence>
<proteinExistence type="inferred from homology"/>
<keyword evidence="5 6" id="KW-0539">Nucleus</keyword>
<feature type="domain" description="GINS subunit" evidence="7">
    <location>
        <begin position="72"/>
        <end position="145"/>
    </location>
</feature>
<name>A0ABM1T106_LIMPO</name>